<sequence>MSHRTPTDILVLHAVRVLGYAETARVAARFAVPAEIAAEHLLDAQARGWVSHSAFAGDSGWSLTETGKMQGERLLAAELDRCGTRAVVERVHRDFLPHNVTVADACTAWQLAEIGIGEDTVTIGETITRLASAAHALAELEARLVAEMDRFAGYHLRFAYALERAGTDPAWITATDRDSCHRVWFELHEDLIASLGLVR</sequence>
<dbReference type="EMBL" id="FNTL01000004">
    <property type="protein sequence ID" value="SEE38600.1"/>
    <property type="molecule type" value="Genomic_DNA"/>
</dbReference>
<dbReference type="OrthoDB" id="3568381at2"/>
<gene>
    <name evidence="1" type="ORF">SAMN04490220_7619</name>
</gene>
<evidence type="ECO:0000313" key="2">
    <source>
        <dbReference type="Proteomes" id="UP000183407"/>
    </source>
</evidence>
<evidence type="ECO:0008006" key="3">
    <source>
        <dbReference type="Google" id="ProtNLM"/>
    </source>
</evidence>
<reference evidence="2" key="1">
    <citation type="submission" date="2016-10" db="EMBL/GenBank/DDBJ databases">
        <authorList>
            <person name="Varghese N."/>
        </authorList>
    </citation>
    <scope>NUCLEOTIDE SEQUENCE [LARGE SCALE GENOMIC DNA]</scope>
    <source>
        <strain evidence="2">DSM 44719</strain>
    </source>
</reference>
<dbReference type="AlphaFoldDB" id="A0A1H5IEI6"/>
<organism evidence="1 2">
    <name type="scientific">Rhodococcus jostii</name>
    <dbReference type="NCBI Taxonomy" id="132919"/>
    <lineage>
        <taxon>Bacteria</taxon>
        <taxon>Bacillati</taxon>
        <taxon>Actinomycetota</taxon>
        <taxon>Actinomycetes</taxon>
        <taxon>Mycobacteriales</taxon>
        <taxon>Nocardiaceae</taxon>
        <taxon>Rhodococcus</taxon>
    </lineage>
</organism>
<name>A0A1H5IEI6_RHOJO</name>
<accession>A0A1H5IEI6</accession>
<evidence type="ECO:0000313" key="1">
    <source>
        <dbReference type="EMBL" id="SEE38600.1"/>
    </source>
</evidence>
<protein>
    <recommendedName>
        <fullName evidence="3">Transcriptional regulator</fullName>
    </recommendedName>
</protein>
<proteinExistence type="predicted"/>
<dbReference type="Proteomes" id="UP000183407">
    <property type="component" value="Unassembled WGS sequence"/>
</dbReference>
<dbReference type="RefSeq" id="WP_073364141.1">
    <property type="nucleotide sequence ID" value="NZ_FNTL01000004.1"/>
</dbReference>